<dbReference type="Proteomes" id="UP001597045">
    <property type="component" value="Unassembled WGS sequence"/>
</dbReference>
<dbReference type="Pfam" id="PF12680">
    <property type="entry name" value="SnoaL_2"/>
    <property type="match status" value="1"/>
</dbReference>
<reference evidence="3" key="1">
    <citation type="journal article" date="2019" name="Int. J. Syst. Evol. Microbiol.">
        <title>The Global Catalogue of Microorganisms (GCM) 10K type strain sequencing project: providing services to taxonomists for standard genome sequencing and annotation.</title>
        <authorList>
            <consortium name="The Broad Institute Genomics Platform"/>
            <consortium name="The Broad Institute Genome Sequencing Center for Infectious Disease"/>
            <person name="Wu L."/>
            <person name="Ma J."/>
        </authorList>
    </citation>
    <scope>NUCLEOTIDE SEQUENCE [LARGE SCALE GENOMIC DNA]</scope>
    <source>
        <strain evidence="3">JCM 31486</strain>
    </source>
</reference>
<keyword evidence="3" id="KW-1185">Reference proteome</keyword>
<dbReference type="InterPro" id="IPR037401">
    <property type="entry name" value="SnoaL-like"/>
</dbReference>
<accession>A0ABW3MN43</accession>
<dbReference type="EMBL" id="JBHTIS010002927">
    <property type="protein sequence ID" value="MFD1050560.1"/>
    <property type="molecule type" value="Genomic_DNA"/>
</dbReference>
<dbReference type="InterPro" id="IPR032710">
    <property type="entry name" value="NTF2-like_dom_sf"/>
</dbReference>
<sequence length="191" mass="21079">RQVGDPAEAAAAIVEALDSPKPPHRLVLGSDAFAAIRAHIDDSLIELFDWKENTVPSHADTARTFFALLSNKDIDAWGELWHPDGVITVPYPADGFPTEIRGRDEIVTGFHGLMGNFETFTANLVDVYPSPDSDAVVVEYRNVAVLRNGVEYTNDNIAVFRFTDGLISEYHDYFDPRRFQVVVDALAATTG</sequence>
<protein>
    <submittedName>
        <fullName evidence="2">Nuclear transport factor 2 family protein</fullName>
    </submittedName>
</protein>
<dbReference type="SUPFAM" id="SSF54427">
    <property type="entry name" value="NTF2-like"/>
    <property type="match status" value="1"/>
</dbReference>
<name>A0ABW3MN43_9PSEU</name>
<evidence type="ECO:0000259" key="1">
    <source>
        <dbReference type="Pfam" id="PF12680"/>
    </source>
</evidence>
<organism evidence="2 3">
    <name type="scientific">Kibdelosporangium lantanae</name>
    <dbReference type="NCBI Taxonomy" id="1497396"/>
    <lineage>
        <taxon>Bacteria</taxon>
        <taxon>Bacillati</taxon>
        <taxon>Actinomycetota</taxon>
        <taxon>Actinomycetes</taxon>
        <taxon>Pseudonocardiales</taxon>
        <taxon>Pseudonocardiaceae</taxon>
        <taxon>Kibdelosporangium</taxon>
    </lineage>
</organism>
<feature type="non-terminal residue" evidence="2">
    <location>
        <position position="1"/>
    </location>
</feature>
<feature type="domain" description="SnoaL-like" evidence="1">
    <location>
        <begin position="63"/>
        <end position="170"/>
    </location>
</feature>
<comment type="caution">
    <text evidence="2">The sequence shown here is derived from an EMBL/GenBank/DDBJ whole genome shotgun (WGS) entry which is preliminary data.</text>
</comment>
<proteinExistence type="predicted"/>
<evidence type="ECO:0000313" key="2">
    <source>
        <dbReference type="EMBL" id="MFD1050560.1"/>
    </source>
</evidence>
<dbReference type="Gene3D" id="3.10.450.50">
    <property type="match status" value="1"/>
</dbReference>
<evidence type="ECO:0000313" key="3">
    <source>
        <dbReference type="Proteomes" id="UP001597045"/>
    </source>
</evidence>
<gene>
    <name evidence="2" type="ORF">ACFQ1S_36055</name>
</gene>